<sequence length="163" mass="18818">MSAEDPLPVFNRRHLLLLVKRLCKDVDKSTYIISKSTDIEKLSKAFERSMPISHCLLCIGYADTLNEMREFIVREMERRKDPSILNCKELYAERSLLPLHRLKYISSLSFLSEAQKNLLSSALEGCYTAISALHNKNYVAEIDHLLNFALHMDPPPNQYYSLP</sequence>
<feature type="non-terminal residue" evidence="1">
    <location>
        <position position="163"/>
    </location>
</feature>
<dbReference type="EMBL" id="AK418591">
    <property type="protein sequence ID" value="BAN21675.1"/>
    <property type="molecule type" value="mRNA"/>
</dbReference>
<dbReference type="AlphaFoldDB" id="R4WLF6"/>
<organism evidence="1">
    <name type="scientific">Riptortus pedestris</name>
    <name type="common">Bean bug</name>
    <dbReference type="NCBI Taxonomy" id="329032"/>
    <lineage>
        <taxon>Eukaryota</taxon>
        <taxon>Metazoa</taxon>
        <taxon>Ecdysozoa</taxon>
        <taxon>Arthropoda</taxon>
        <taxon>Hexapoda</taxon>
        <taxon>Insecta</taxon>
        <taxon>Pterygota</taxon>
        <taxon>Neoptera</taxon>
        <taxon>Paraneoptera</taxon>
        <taxon>Hemiptera</taxon>
        <taxon>Heteroptera</taxon>
        <taxon>Panheteroptera</taxon>
        <taxon>Pentatomomorpha</taxon>
        <taxon>Coreoidea</taxon>
        <taxon>Alydidae</taxon>
        <taxon>Riptortus</taxon>
    </lineage>
</organism>
<evidence type="ECO:0000313" key="1">
    <source>
        <dbReference type="EMBL" id="BAN21675.1"/>
    </source>
</evidence>
<proteinExistence type="evidence at transcript level"/>
<protein>
    <submittedName>
        <fullName evidence="1">Unkown protein</fullName>
    </submittedName>
</protein>
<accession>R4WLF6</accession>
<name>R4WLF6_RIPPE</name>
<reference evidence="1" key="1">
    <citation type="journal article" date="2013" name="PLoS ONE">
        <title>Gene expression in gut symbiotic organ of stinkbug affected by extracellular bacterial symbiont.</title>
        <authorList>
            <person name="Futahashi R."/>
            <person name="Tanaka K."/>
            <person name="Tanahashi M."/>
            <person name="Nikoh N."/>
            <person name="Kikuchi Y."/>
            <person name="Lee B.L."/>
            <person name="Fukatsu T."/>
        </authorList>
    </citation>
    <scope>NUCLEOTIDE SEQUENCE</scope>
    <source>
        <tissue evidence="1">Midgut</tissue>
    </source>
</reference>